<evidence type="ECO:0000259" key="8">
    <source>
        <dbReference type="Pfam" id="PF02770"/>
    </source>
</evidence>
<comment type="cofactor">
    <cofactor evidence="1 6">
        <name>FAD</name>
        <dbReference type="ChEBI" id="CHEBI:57692"/>
    </cofactor>
</comment>
<dbReference type="InterPro" id="IPR006091">
    <property type="entry name" value="Acyl-CoA_Oxase/DH_mid-dom"/>
</dbReference>
<reference evidence="10 11" key="1">
    <citation type="submission" date="2017-01" db="EMBL/GenBank/DDBJ databases">
        <authorList>
            <consortium name="Urmite Genomes"/>
        </authorList>
    </citation>
    <scope>NUCLEOTIDE SEQUENCE [LARGE SCALE GENOMIC DNA]</scope>
    <source>
        <strain evidence="10 11">AB57</strain>
    </source>
</reference>
<keyword evidence="5 6" id="KW-0560">Oxidoreductase</keyword>
<gene>
    <name evidence="10" type="ORF">MRAB57_1558</name>
</gene>
<organism evidence="10 11">
    <name type="scientific">Mycobacterium rhizamassiliense</name>
    <dbReference type="NCBI Taxonomy" id="1841860"/>
    <lineage>
        <taxon>Bacteria</taxon>
        <taxon>Bacillati</taxon>
        <taxon>Actinomycetota</taxon>
        <taxon>Actinomycetes</taxon>
        <taxon>Mycobacteriales</taxon>
        <taxon>Mycobacteriaceae</taxon>
        <taxon>Mycobacterium</taxon>
    </lineage>
</organism>
<name>A0A2U3NQJ5_9MYCO</name>
<dbReference type="InterPro" id="IPR037069">
    <property type="entry name" value="AcylCoA_DH/ox_N_sf"/>
</dbReference>
<evidence type="ECO:0000313" key="11">
    <source>
        <dbReference type="Proteomes" id="UP000240988"/>
    </source>
</evidence>
<evidence type="ECO:0000256" key="1">
    <source>
        <dbReference type="ARBA" id="ARBA00001974"/>
    </source>
</evidence>
<evidence type="ECO:0000256" key="4">
    <source>
        <dbReference type="ARBA" id="ARBA00022827"/>
    </source>
</evidence>
<dbReference type="Gene3D" id="1.10.540.10">
    <property type="entry name" value="Acyl-CoA dehydrogenase/oxidase, N-terminal domain"/>
    <property type="match status" value="1"/>
</dbReference>
<evidence type="ECO:0000259" key="7">
    <source>
        <dbReference type="Pfam" id="PF00441"/>
    </source>
</evidence>
<evidence type="ECO:0000256" key="3">
    <source>
        <dbReference type="ARBA" id="ARBA00022630"/>
    </source>
</evidence>
<evidence type="ECO:0000256" key="2">
    <source>
        <dbReference type="ARBA" id="ARBA00009347"/>
    </source>
</evidence>
<dbReference type="PANTHER" id="PTHR43884:SF20">
    <property type="entry name" value="ACYL-COA DEHYDROGENASE FADE28"/>
    <property type="match status" value="1"/>
</dbReference>
<dbReference type="Pfam" id="PF02770">
    <property type="entry name" value="Acyl-CoA_dh_M"/>
    <property type="match status" value="1"/>
</dbReference>
<dbReference type="GO" id="GO:0050660">
    <property type="term" value="F:flavin adenine dinucleotide binding"/>
    <property type="evidence" value="ECO:0007669"/>
    <property type="project" value="InterPro"/>
</dbReference>
<dbReference type="STRING" id="1841860.GCA_900157375_01559"/>
<dbReference type="PANTHER" id="PTHR43884">
    <property type="entry name" value="ACYL-COA DEHYDROGENASE"/>
    <property type="match status" value="1"/>
</dbReference>
<dbReference type="InterPro" id="IPR009075">
    <property type="entry name" value="AcylCo_DH/oxidase_C"/>
</dbReference>
<dbReference type="Proteomes" id="UP000240988">
    <property type="component" value="Unassembled WGS sequence"/>
</dbReference>
<proteinExistence type="inferred from homology"/>
<dbReference type="GO" id="GO:0003995">
    <property type="term" value="F:acyl-CoA dehydrogenase activity"/>
    <property type="evidence" value="ECO:0007669"/>
    <property type="project" value="TreeGrafter"/>
</dbReference>
<dbReference type="InterPro" id="IPR036250">
    <property type="entry name" value="AcylCo_DH-like_C"/>
</dbReference>
<dbReference type="EMBL" id="FUFA01000002">
    <property type="protein sequence ID" value="SPM33754.1"/>
    <property type="molecule type" value="Genomic_DNA"/>
</dbReference>
<comment type="similarity">
    <text evidence="2 6">Belongs to the acyl-CoA dehydrogenase family.</text>
</comment>
<dbReference type="Gene3D" id="1.20.140.10">
    <property type="entry name" value="Butyryl-CoA Dehydrogenase, subunit A, domain 3"/>
    <property type="match status" value="1"/>
</dbReference>
<dbReference type="Pfam" id="PF00441">
    <property type="entry name" value="Acyl-CoA_dh_1"/>
    <property type="match status" value="1"/>
</dbReference>
<feature type="domain" description="Acyl-CoA dehydrogenase/oxidase N-terminal" evidence="9">
    <location>
        <begin position="6"/>
        <end position="97"/>
    </location>
</feature>
<dbReference type="InterPro" id="IPR009100">
    <property type="entry name" value="AcylCoA_DH/oxidase_NM_dom_sf"/>
</dbReference>
<keyword evidence="11" id="KW-1185">Reference proteome</keyword>
<dbReference type="AlphaFoldDB" id="A0A2U3NQJ5"/>
<protein>
    <submittedName>
        <fullName evidence="10">Acyl-CoA dehydrogenase related to the alkylation response protein AidB</fullName>
    </submittedName>
</protein>
<dbReference type="Gene3D" id="2.40.110.10">
    <property type="entry name" value="Butyryl-CoA Dehydrogenase, subunit A, domain 2"/>
    <property type="match status" value="1"/>
</dbReference>
<feature type="domain" description="Acyl-CoA oxidase/dehydrogenase middle" evidence="8">
    <location>
        <begin position="124"/>
        <end position="212"/>
    </location>
</feature>
<keyword evidence="4 6" id="KW-0274">FAD</keyword>
<dbReference type="CDD" id="cd00567">
    <property type="entry name" value="ACAD"/>
    <property type="match status" value="1"/>
</dbReference>
<evidence type="ECO:0000259" key="9">
    <source>
        <dbReference type="Pfam" id="PF02771"/>
    </source>
</evidence>
<feature type="domain" description="Acyl-CoA dehydrogenase/oxidase C-terminal" evidence="7">
    <location>
        <begin position="243"/>
        <end position="372"/>
    </location>
</feature>
<evidence type="ECO:0000313" key="10">
    <source>
        <dbReference type="EMBL" id="SPM33754.1"/>
    </source>
</evidence>
<dbReference type="Pfam" id="PF02771">
    <property type="entry name" value="Acyl-CoA_dh_N"/>
    <property type="match status" value="1"/>
</dbReference>
<dbReference type="InterPro" id="IPR013786">
    <property type="entry name" value="AcylCoA_DH/ox_N"/>
</dbReference>
<keyword evidence="3 6" id="KW-0285">Flavoprotein</keyword>
<sequence length="385" mass="40978">VRFELSEEQRFLVDTTQSFLAKELPPTALRAWMRNAAGQDYRQWWRTCAGLGWSGIFAPESCDDYGSVSGAPVVDAAIVSEIAGRALAPSALPGCSVAVRALGDAAPDADPTLRGVLDGSRIAAFALEEPAGIWNLDAIATSARREGDDLVLTGSKVNVPDAATADVLVVACQVDDGVGLVLVPIDAAGVDVTQKRGLDLLREFGDVRLDNVRVGADALLSAGAPSSKVAEDARRLATCLQLAETVGAVDHLCGLLLDYAHTRHAFGRPIGGFQALKHRIADVTLWVESCKGTADAAVDAVSEDSDEAELLVSVAKSYVGDRSIRIVQECTQMFGGIGLTWEHDAHLYLRRVTTNRALLGTPEQHRAHIARLLHVSDGVGAWDFH</sequence>
<accession>A0A2U3NQJ5</accession>
<dbReference type="SUPFAM" id="SSF47203">
    <property type="entry name" value="Acyl-CoA dehydrogenase C-terminal domain-like"/>
    <property type="match status" value="1"/>
</dbReference>
<dbReference type="InterPro" id="IPR046373">
    <property type="entry name" value="Acyl-CoA_Oxase/DH_mid-dom_sf"/>
</dbReference>
<dbReference type="SUPFAM" id="SSF56645">
    <property type="entry name" value="Acyl-CoA dehydrogenase NM domain-like"/>
    <property type="match status" value="1"/>
</dbReference>
<evidence type="ECO:0000256" key="6">
    <source>
        <dbReference type="RuleBase" id="RU362125"/>
    </source>
</evidence>
<feature type="non-terminal residue" evidence="10">
    <location>
        <position position="1"/>
    </location>
</feature>
<evidence type="ECO:0000256" key="5">
    <source>
        <dbReference type="ARBA" id="ARBA00023002"/>
    </source>
</evidence>